<keyword evidence="1" id="KW-1133">Transmembrane helix</keyword>
<keyword evidence="1" id="KW-0812">Transmembrane</keyword>
<organism evidence="3">
    <name type="scientific">hydrothermal vent metagenome</name>
    <dbReference type="NCBI Taxonomy" id="652676"/>
    <lineage>
        <taxon>unclassified sequences</taxon>
        <taxon>metagenomes</taxon>
        <taxon>ecological metagenomes</taxon>
    </lineage>
</organism>
<dbReference type="InterPro" id="IPR051311">
    <property type="entry name" value="DedA_domain"/>
</dbReference>
<dbReference type="InterPro" id="IPR032816">
    <property type="entry name" value="VTT_dom"/>
</dbReference>
<reference evidence="3" key="1">
    <citation type="submission" date="2018-06" db="EMBL/GenBank/DDBJ databases">
        <authorList>
            <person name="Zhirakovskaya E."/>
        </authorList>
    </citation>
    <scope>NUCLEOTIDE SEQUENCE</scope>
</reference>
<dbReference type="Pfam" id="PF09335">
    <property type="entry name" value="VTT_dom"/>
    <property type="match status" value="1"/>
</dbReference>
<feature type="transmembrane region" description="Helical" evidence="1">
    <location>
        <begin position="42"/>
        <end position="63"/>
    </location>
</feature>
<feature type="transmembrane region" description="Helical" evidence="1">
    <location>
        <begin position="96"/>
        <end position="117"/>
    </location>
</feature>
<dbReference type="PANTHER" id="PTHR42709:SF4">
    <property type="entry name" value="INNER MEMBRANE PROTEIN YQAA"/>
    <property type="match status" value="1"/>
</dbReference>
<dbReference type="PANTHER" id="PTHR42709">
    <property type="entry name" value="ALKALINE PHOSPHATASE LIKE PROTEIN"/>
    <property type="match status" value="1"/>
</dbReference>
<sequence length="150" mass="16610">MIEFLFSLGYVGLFIISFLAASLIPLSSELFVLGLPTLGYNVWWVILVATAGNYCGALLNYYIGKKGANSALGRRMKIKPETWAKAERFYKKWGPVALFFSWVPIIGDPLTAVAGALNLHLGIFTFWVLLGKGIRYFVLLGIAAQFLDIL</sequence>
<feature type="transmembrane region" description="Helical" evidence="1">
    <location>
        <begin position="7"/>
        <end position="27"/>
    </location>
</feature>
<keyword evidence="1" id="KW-0472">Membrane</keyword>
<feature type="transmembrane region" description="Helical" evidence="1">
    <location>
        <begin position="123"/>
        <end position="147"/>
    </location>
</feature>
<feature type="domain" description="VTT" evidence="2">
    <location>
        <begin position="40"/>
        <end position="142"/>
    </location>
</feature>
<evidence type="ECO:0000259" key="2">
    <source>
        <dbReference type="Pfam" id="PF09335"/>
    </source>
</evidence>
<gene>
    <name evidence="3" type="ORF">MNBD_CHLOROFLEXI01-3147</name>
</gene>
<evidence type="ECO:0000313" key="3">
    <source>
        <dbReference type="EMBL" id="VAW38734.1"/>
    </source>
</evidence>
<name>A0A3B0W538_9ZZZZ</name>
<dbReference type="AlphaFoldDB" id="A0A3B0W538"/>
<proteinExistence type="predicted"/>
<protein>
    <submittedName>
        <fullName evidence="3">Probable membrane protein YPO3302</fullName>
    </submittedName>
</protein>
<accession>A0A3B0W538</accession>
<dbReference type="EMBL" id="UOEU01000717">
    <property type="protein sequence ID" value="VAW38734.1"/>
    <property type="molecule type" value="Genomic_DNA"/>
</dbReference>
<evidence type="ECO:0000256" key="1">
    <source>
        <dbReference type="SAM" id="Phobius"/>
    </source>
</evidence>